<dbReference type="NCBIfam" id="TIGR00755">
    <property type="entry name" value="ksgA"/>
    <property type="match status" value="1"/>
</dbReference>
<protein>
    <recommendedName>
        <fullName evidence="7">Ribosomal RNA small subunit methyltransferase A</fullName>
        <ecNumber evidence="7">2.1.1.182</ecNumber>
    </recommendedName>
    <alternativeName>
        <fullName evidence="7">16S rRNA (adenine(1518)-N(6)/adenine(1519)-N(6))-dimethyltransferase</fullName>
    </alternativeName>
    <alternativeName>
        <fullName evidence="7">16S rRNA dimethyladenosine transferase</fullName>
    </alternativeName>
    <alternativeName>
        <fullName evidence="7">16S rRNA dimethylase</fullName>
    </alternativeName>
    <alternativeName>
        <fullName evidence="7">S-adenosylmethionine-6-N', N'-adenosyl(rRNA) dimethyltransferase</fullName>
    </alternativeName>
</protein>
<feature type="binding site" evidence="7 8">
    <location>
        <position position="39"/>
    </location>
    <ligand>
        <name>S-adenosyl-L-methionine</name>
        <dbReference type="ChEBI" id="CHEBI:59789"/>
    </ligand>
</feature>
<evidence type="ECO:0000256" key="8">
    <source>
        <dbReference type="PROSITE-ProRule" id="PRU01026"/>
    </source>
</evidence>
<dbReference type="Pfam" id="PF00398">
    <property type="entry name" value="RrnaAD"/>
    <property type="match status" value="1"/>
</dbReference>
<evidence type="ECO:0000259" key="9">
    <source>
        <dbReference type="SMART" id="SM00650"/>
    </source>
</evidence>
<dbReference type="SMART" id="SM00650">
    <property type="entry name" value="rADc"/>
    <property type="match status" value="1"/>
</dbReference>
<dbReference type="InterPro" id="IPR029063">
    <property type="entry name" value="SAM-dependent_MTases_sf"/>
</dbReference>
<gene>
    <name evidence="7" type="primary">rsmA</name>
    <name evidence="7" type="synonym">ksgA</name>
    <name evidence="10" type="ORF">CQA54_00665</name>
</gene>
<dbReference type="InterPro" id="IPR011530">
    <property type="entry name" value="rRNA_adenine_dimethylase"/>
</dbReference>
<accession>A0A3D8ISU4</accession>
<dbReference type="RefSeq" id="WP_115570315.1">
    <property type="nucleotide sequence ID" value="NZ_NXLT01000001.1"/>
</dbReference>
<sequence>MENYKTKKRLGQNFLKNFSYIQQIIESIPKLPYQLIEIGIGLGDLTQELAKRDSLKAYEVDPDLCSLFDKNFAPLIASKKVELIQKDVLEIQQEKGWLHPSDYVLVSNLPYYIATPIILRLLRDSACKYLVVMTQKEVAQKFCAHTQESAFCALSVLAQTFGKPQMLFDVPNTAFEPAPKVTSSVFCIDKTQNTAQGDYKFEEFLKIAFCAPRKKLAKNLQKAFADTASLLHTLQIQSDARPHEISTQDYHRIYQHITKGV</sequence>
<keyword evidence="4 7" id="KW-0808">Transferase</keyword>
<comment type="subcellular location">
    <subcellularLocation>
        <location evidence="7">Cytoplasm</location>
    </subcellularLocation>
</comment>
<feature type="domain" description="Ribosomal RNA adenine methylase transferase N-terminal" evidence="9">
    <location>
        <begin position="20"/>
        <end position="192"/>
    </location>
</feature>
<dbReference type="GO" id="GO:0005829">
    <property type="term" value="C:cytosol"/>
    <property type="evidence" value="ECO:0007669"/>
    <property type="project" value="TreeGrafter"/>
</dbReference>
<dbReference type="AlphaFoldDB" id="A0A3D8ISU4"/>
<keyword evidence="2 7" id="KW-0698">rRNA processing</keyword>
<dbReference type="Gene3D" id="1.10.8.100">
    <property type="entry name" value="Ribosomal RNA adenine dimethylase-like, domain 2"/>
    <property type="match status" value="1"/>
</dbReference>
<evidence type="ECO:0000256" key="7">
    <source>
        <dbReference type="HAMAP-Rule" id="MF_00607"/>
    </source>
</evidence>
<comment type="similarity">
    <text evidence="7">Belongs to the class I-like SAM-binding methyltransferase superfamily. rRNA adenine N(6)-methyltransferase family. RsmA subfamily.</text>
</comment>
<keyword evidence="6 7" id="KW-0694">RNA-binding</keyword>
<reference evidence="10 11" key="1">
    <citation type="submission" date="2018-04" db="EMBL/GenBank/DDBJ databases">
        <title>Novel Campyloabacter and Helicobacter Species and Strains.</title>
        <authorList>
            <person name="Mannion A.J."/>
            <person name="Shen Z."/>
            <person name="Fox J.G."/>
        </authorList>
    </citation>
    <scope>NUCLEOTIDE SEQUENCE [LARGE SCALE GENOMIC DNA]</scope>
    <source>
        <strain evidence="10 11">MIT 12-6600</strain>
    </source>
</reference>
<comment type="function">
    <text evidence="7">Specifically dimethylates two adjacent adenosines (A1518 and A1519) in the loop of a conserved hairpin near the 3'-end of 16S rRNA in the 30S particle. May play a critical role in biogenesis of 30S subunits.</text>
</comment>
<evidence type="ECO:0000256" key="3">
    <source>
        <dbReference type="ARBA" id="ARBA00022603"/>
    </source>
</evidence>
<feature type="binding site" evidence="7 8">
    <location>
        <position position="87"/>
    </location>
    <ligand>
        <name>S-adenosyl-L-methionine</name>
        <dbReference type="ChEBI" id="CHEBI:59789"/>
    </ligand>
</feature>
<dbReference type="PANTHER" id="PTHR11727:SF7">
    <property type="entry name" value="DIMETHYLADENOSINE TRANSFERASE-RELATED"/>
    <property type="match status" value="1"/>
</dbReference>
<evidence type="ECO:0000256" key="6">
    <source>
        <dbReference type="ARBA" id="ARBA00022884"/>
    </source>
</evidence>
<evidence type="ECO:0000256" key="5">
    <source>
        <dbReference type="ARBA" id="ARBA00022691"/>
    </source>
</evidence>
<dbReference type="SUPFAM" id="SSF53335">
    <property type="entry name" value="S-adenosyl-L-methionine-dependent methyltransferases"/>
    <property type="match status" value="1"/>
</dbReference>
<keyword evidence="1 7" id="KW-0963">Cytoplasm</keyword>
<feature type="binding site" evidence="7 8">
    <location>
        <position position="108"/>
    </location>
    <ligand>
        <name>S-adenosyl-L-methionine</name>
        <dbReference type="ChEBI" id="CHEBI:59789"/>
    </ligand>
</feature>
<dbReference type="InterPro" id="IPR023165">
    <property type="entry name" value="rRNA_Ade_diMease-like_C"/>
</dbReference>
<dbReference type="HAMAP" id="MF_00607">
    <property type="entry name" value="16SrRNA_methyltr_A"/>
    <property type="match status" value="1"/>
</dbReference>
<dbReference type="EC" id="2.1.1.182" evidence="7"/>
<dbReference type="PROSITE" id="PS51689">
    <property type="entry name" value="SAM_RNA_A_N6_MT"/>
    <property type="match status" value="1"/>
</dbReference>
<comment type="catalytic activity">
    <reaction evidence="7">
        <text>adenosine(1518)/adenosine(1519) in 16S rRNA + 4 S-adenosyl-L-methionine = N(6)-dimethyladenosine(1518)/N(6)-dimethyladenosine(1519) in 16S rRNA + 4 S-adenosyl-L-homocysteine + 4 H(+)</text>
        <dbReference type="Rhea" id="RHEA:19609"/>
        <dbReference type="Rhea" id="RHEA-COMP:10232"/>
        <dbReference type="Rhea" id="RHEA-COMP:10233"/>
        <dbReference type="ChEBI" id="CHEBI:15378"/>
        <dbReference type="ChEBI" id="CHEBI:57856"/>
        <dbReference type="ChEBI" id="CHEBI:59789"/>
        <dbReference type="ChEBI" id="CHEBI:74411"/>
        <dbReference type="ChEBI" id="CHEBI:74493"/>
        <dbReference type="EC" id="2.1.1.182"/>
    </reaction>
</comment>
<dbReference type="GO" id="GO:0052908">
    <property type="term" value="F:16S rRNA (adenine(1518)-N(6)/adenine(1519)-N(6))-dimethyltransferase activity"/>
    <property type="evidence" value="ECO:0007669"/>
    <property type="project" value="UniProtKB-EC"/>
</dbReference>
<keyword evidence="3 7" id="KW-0489">Methyltransferase</keyword>
<dbReference type="PANTHER" id="PTHR11727">
    <property type="entry name" value="DIMETHYLADENOSINE TRANSFERASE"/>
    <property type="match status" value="1"/>
</dbReference>
<dbReference type="GO" id="GO:0003723">
    <property type="term" value="F:RNA binding"/>
    <property type="evidence" value="ECO:0007669"/>
    <property type="project" value="UniProtKB-UniRule"/>
</dbReference>
<dbReference type="Proteomes" id="UP000256514">
    <property type="component" value="Unassembled WGS sequence"/>
</dbReference>
<proteinExistence type="inferred from homology"/>
<evidence type="ECO:0000256" key="4">
    <source>
        <dbReference type="ARBA" id="ARBA00022679"/>
    </source>
</evidence>
<comment type="caution">
    <text evidence="10">The sequence shown here is derived from an EMBL/GenBank/DDBJ whole genome shotgun (WGS) entry which is preliminary data.</text>
</comment>
<feature type="binding site" evidence="7 8">
    <location>
        <position position="13"/>
    </location>
    <ligand>
        <name>S-adenosyl-L-methionine</name>
        <dbReference type="ChEBI" id="CHEBI:59789"/>
    </ligand>
</feature>
<evidence type="ECO:0000256" key="1">
    <source>
        <dbReference type="ARBA" id="ARBA00022490"/>
    </source>
</evidence>
<feature type="binding site" evidence="7 8">
    <location>
        <position position="15"/>
    </location>
    <ligand>
        <name>S-adenosyl-L-methionine</name>
        <dbReference type="ChEBI" id="CHEBI:59789"/>
    </ligand>
</feature>
<dbReference type="EMBL" id="NXLT01000001">
    <property type="protein sequence ID" value="RDU68358.1"/>
    <property type="molecule type" value="Genomic_DNA"/>
</dbReference>
<name>A0A3D8ISU4_9HELI</name>
<evidence type="ECO:0000256" key="2">
    <source>
        <dbReference type="ARBA" id="ARBA00022552"/>
    </source>
</evidence>
<organism evidence="10 11">
    <name type="scientific">Helicobacter equorum</name>
    <dbReference type="NCBI Taxonomy" id="361872"/>
    <lineage>
        <taxon>Bacteria</taxon>
        <taxon>Pseudomonadati</taxon>
        <taxon>Campylobacterota</taxon>
        <taxon>Epsilonproteobacteria</taxon>
        <taxon>Campylobacterales</taxon>
        <taxon>Helicobacteraceae</taxon>
        <taxon>Helicobacter</taxon>
    </lineage>
</organism>
<dbReference type="OrthoDB" id="9814755at2"/>
<dbReference type="InterPro" id="IPR001737">
    <property type="entry name" value="KsgA/Erm"/>
</dbReference>
<feature type="binding site" evidence="7 8">
    <location>
        <position position="59"/>
    </location>
    <ligand>
        <name>S-adenosyl-L-methionine</name>
        <dbReference type="ChEBI" id="CHEBI:59789"/>
    </ligand>
</feature>
<evidence type="ECO:0000313" key="11">
    <source>
        <dbReference type="Proteomes" id="UP000256514"/>
    </source>
</evidence>
<dbReference type="Gene3D" id="3.40.50.150">
    <property type="entry name" value="Vaccinia Virus protein VP39"/>
    <property type="match status" value="1"/>
</dbReference>
<evidence type="ECO:0000313" key="10">
    <source>
        <dbReference type="EMBL" id="RDU68358.1"/>
    </source>
</evidence>
<keyword evidence="5 7" id="KW-0949">S-adenosyl-L-methionine</keyword>
<dbReference type="InterPro" id="IPR020598">
    <property type="entry name" value="rRNA_Ade_methylase_Trfase_N"/>
</dbReference>
<keyword evidence="11" id="KW-1185">Reference proteome</keyword>